<accession>A0ACC3CFP1</accession>
<protein>
    <submittedName>
        <fullName evidence="1">Uncharacterized protein</fullName>
    </submittedName>
</protein>
<evidence type="ECO:0000313" key="2">
    <source>
        <dbReference type="Proteomes" id="UP000798662"/>
    </source>
</evidence>
<gene>
    <name evidence="1" type="ORF">I4F81_011232</name>
</gene>
<keyword evidence="2" id="KW-1185">Reference proteome</keyword>
<reference evidence="1" key="1">
    <citation type="submission" date="2019-11" db="EMBL/GenBank/DDBJ databases">
        <title>Nori genome reveals adaptations in red seaweeds to the harsh intertidal environment.</title>
        <authorList>
            <person name="Wang D."/>
            <person name="Mao Y."/>
        </authorList>
    </citation>
    <scope>NUCLEOTIDE SEQUENCE</scope>
    <source>
        <tissue evidence="1">Gametophyte</tissue>
    </source>
</reference>
<dbReference type="Proteomes" id="UP000798662">
    <property type="component" value="Chromosome 3"/>
</dbReference>
<proteinExistence type="predicted"/>
<comment type="caution">
    <text evidence="1">The sequence shown here is derived from an EMBL/GenBank/DDBJ whole genome shotgun (WGS) entry which is preliminary data.</text>
</comment>
<organism evidence="1 2">
    <name type="scientific">Pyropia yezoensis</name>
    <name type="common">Susabi-nori</name>
    <name type="synonym">Porphyra yezoensis</name>
    <dbReference type="NCBI Taxonomy" id="2788"/>
    <lineage>
        <taxon>Eukaryota</taxon>
        <taxon>Rhodophyta</taxon>
        <taxon>Bangiophyceae</taxon>
        <taxon>Bangiales</taxon>
        <taxon>Bangiaceae</taxon>
        <taxon>Pyropia</taxon>
    </lineage>
</organism>
<name>A0ACC3CFP1_PYRYE</name>
<evidence type="ECO:0000313" key="1">
    <source>
        <dbReference type="EMBL" id="KAK1868749.1"/>
    </source>
</evidence>
<sequence length="233" mass="25129">MEVINAVIQKLEVKSGRYFDKHNLPTVVSVSRFGPNVRGVIGVSVATLLLVATKEQMFCTIVSDVMAHGRVPTMSKIPLLAATRHDFETAALEDPEVLVSDVLDQGADHRVADDADAAAPALVMADAIEETPVEDLEKEMDLLLAQEKEQERASNRSHRIAGDLFTAETARAQARAAAEAGVFIEAATRPAGVKRAFQSFTNIVIFLGRTPDSLAPKDQCSWCGIARSFAAGR</sequence>
<dbReference type="EMBL" id="CM020620">
    <property type="protein sequence ID" value="KAK1868749.1"/>
    <property type="molecule type" value="Genomic_DNA"/>
</dbReference>